<dbReference type="GeneID" id="70684449"/>
<sequence>MVDLAFAVAVTLLIAGIVGSVVPMIPGPLLSILGIVGYWWSTGYAEPGTVVLVGLILVALLAFVVEFVASALSARAGGASWRVTGIAGVAGIALLFLTGPLLMIVGVSLLVFLLELRRHDDVSRGLKAATYTTIGIFGSTVAQVLLTFLVLVGFVLAVV</sequence>
<dbReference type="AlphaFoldDB" id="A0A897MPE6"/>
<evidence type="ECO:0000256" key="1">
    <source>
        <dbReference type="SAM" id="Phobius"/>
    </source>
</evidence>
<dbReference type="RefSeq" id="WP_238479442.1">
    <property type="nucleotide sequence ID" value="NZ_CP064786.1"/>
</dbReference>
<dbReference type="PANTHER" id="PTHR39165:SF1">
    <property type="entry name" value="DUF456 DOMAIN-CONTAINING PROTEIN"/>
    <property type="match status" value="1"/>
</dbReference>
<keyword evidence="1" id="KW-0472">Membrane</keyword>
<feature type="transmembrane region" description="Helical" evidence="1">
    <location>
        <begin position="134"/>
        <end position="158"/>
    </location>
</feature>
<dbReference type="KEGG" id="hara:AArcS_1061"/>
<protein>
    <submittedName>
        <fullName evidence="2">Uncharacterized membrane protein, DUF456 family</fullName>
    </submittedName>
</protein>
<dbReference type="Pfam" id="PF04306">
    <property type="entry name" value="DUF456"/>
    <property type="match status" value="1"/>
</dbReference>
<keyword evidence="1" id="KW-1133">Transmembrane helix</keyword>
<gene>
    <name evidence="2" type="ORF">AArcS_1061</name>
</gene>
<dbReference type="Proteomes" id="UP000663586">
    <property type="component" value="Chromosome"/>
</dbReference>
<dbReference type="InterPro" id="IPR007403">
    <property type="entry name" value="DUF456"/>
</dbReference>
<keyword evidence="1" id="KW-0812">Transmembrane</keyword>
<organism evidence="2 3">
    <name type="scientific">Natranaeroarchaeum sulfidigenes</name>
    <dbReference type="NCBI Taxonomy" id="2784880"/>
    <lineage>
        <taxon>Archaea</taxon>
        <taxon>Methanobacteriati</taxon>
        <taxon>Methanobacteriota</taxon>
        <taxon>Stenosarchaea group</taxon>
        <taxon>Halobacteria</taxon>
        <taxon>Halobacteriales</taxon>
        <taxon>Natronoarchaeaceae</taxon>
        <taxon>Natranaeroarchaeum</taxon>
    </lineage>
</organism>
<keyword evidence="3" id="KW-1185">Reference proteome</keyword>
<evidence type="ECO:0000313" key="2">
    <source>
        <dbReference type="EMBL" id="QSG02282.1"/>
    </source>
</evidence>
<dbReference type="EMBL" id="CP064786">
    <property type="protein sequence ID" value="QSG02282.1"/>
    <property type="molecule type" value="Genomic_DNA"/>
</dbReference>
<proteinExistence type="predicted"/>
<reference evidence="2" key="1">
    <citation type="submission" date="2020-11" db="EMBL/GenBank/DDBJ databases">
        <title>Carbohydrate-dependent, anaerobic sulfur respiration: A novel catabolism in halophilic archaea.</title>
        <authorList>
            <person name="Sorokin D.Y."/>
            <person name="Messina E."/>
            <person name="Smedile F."/>
            <person name="La Cono V."/>
            <person name="Hallsworth J.E."/>
            <person name="Yakimov M.M."/>
        </authorList>
    </citation>
    <scope>NUCLEOTIDE SEQUENCE</scope>
    <source>
        <strain evidence="2">AArc-S</strain>
    </source>
</reference>
<dbReference type="PANTHER" id="PTHR39165">
    <property type="entry name" value="IG HYPOTHETICAL 17883"/>
    <property type="match status" value="1"/>
</dbReference>
<feature type="transmembrane region" description="Helical" evidence="1">
    <location>
        <begin position="86"/>
        <end position="114"/>
    </location>
</feature>
<accession>A0A897MPE6</accession>
<evidence type="ECO:0000313" key="3">
    <source>
        <dbReference type="Proteomes" id="UP000663586"/>
    </source>
</evidence>
<feature type="transmembrane region" description="Helical" evidence="1">
    <location>
        <begin position="50"/>
        <end position="74"/>
    </location>
</feature>
<name>A0A897MPE6_9EURY</name>